<name>A0A942UTF8_9FIRM</name>
<gene>
    <name evidence="1" type="ORF">GOQ27_07270</name>
</gene>
<accession>A0A942UTF8</accession>
<dbReference type="EMBL" id="WSFT01000029">
    <property type="protein sequence ID" value="MBS4538258.1"/>
    <property type="molecule type" value="Genomic_DNA"/>
</dbReference>
<dbReference type="AlphaFoldDB" id="A0A942UTF8"/>
<reference evidence="1" key="1">
    <citation type="submission" date="2019-12" db="EMBL/GenBank/DDBJ databases">
        <title>Clostridiaceae gen. nov. sp. nov., isolated from sediment in Xinjiang, China.</title>
        <authorList>
            <person name="Zhang R."/>
        </authorList>
    </citation>
    <scope>NUCLEOTIDE SEQUENCE</scope>
    <source>
        <strain evidence="1">D2Q-11</strain>
    </source>
</reference>
<sequence length="60" mass="7239">MDKKMYPENEYKCPEYELAHAYVPYQKMCKVYEPGEGLCKGTIFPELYKPYKVYDKKKKC</sequence>
<comment type="caution">
    <text evidence="1">The sequence shown here is derived from an EMBL/GenBank/DDBJ whole genome shotgun (WGS) entry which is preliminary data.</text>
</comment>
<dbReference type="Pfam" id="PF11007">
    <property type="entry name" value="CotJA"/>
    <property type="match status" value="1"/>
</dbReference>
<dbReference type="Proteomes" id="UP000724672">
    <property type="component" value="Unassembled WGS sequence"/>
</dbReference>
<evidence type="ECO:0000313" key="1">
    <source>
        <dbReference type="EMBL" id="MBS4538258.1"/>
    </source>
</evidence>
<proteinExistence type="predicted"/>
<organism evidence="1 2">
    <name type="scientific">Anaeromonas frigoriresistens</name>
    <dbReference type="NCBI Taxonomy" id="2683708"/>
    <lineage>
        <taxon>Bacteria</taxon>
        <taxon>Bacillati</taxon>
        <taxon>Bacillota</taxon>
        <taxon>Tissierellia</taxon>
        <taxon>Tissierellales</taxon>
        <taxon>Thermohalobacteraceae</taxon>
        <taxon>Anaeromonas</taxon>
    </lineage>
</organism>
<protein>
    <submittedName>
        <fullName evidence="1">Spore coat associated protein CotJA</fullName>
    </submittedName>
</protein>
<evidence type="ECO:0000313" key="2">
    <source>
        <dbReference type="Proteomes" id="UP000724672"/>
    </source>
</evidence>
<dbReference type="InterPro" id="IPR020256">
    <property type="entry name" value="Spore_coat_CotJA"/>
</dbReference>
<dbReference type="RefSeq" id="WP_203366184.1">
    <property type="nucleotide sequence ID" value="NZ_WSFT01000029.1"/>
</dbReference>
<keyword evidence="2" id="KW-1185">Reference proteome</keyword>